<comment type="subcellular location">
    <subcellularLocation>
        <location evidence="1">Golgi apparatus membrane</location>
        <topology evidence="1">Single-pass type II membrane protein</topology>
    </subcellularLocation>
</comment>
<proteinExistence type="predicted"/>
<organism evidence="6 7">
    <name type="scientific">Ziziphus jujuba</name>
    <name type="common">Chinese jujube</name>
    <name type="synonym">Ziziphus sativa</name>
    <dbReference type="NCBI Taxonomy" id="326968"/>
    <lineage>
        <taxon>Eukaryota</taxon>
        <taxon>Viridiplantae</taxon>
        <taxon>Streptophyta</taxon>
        <taxon>Embryophyta</taxon>
        <taxon>Tracheophyta</taxon>
        <taxon>Spermatophyta</taxon>
        <taxon>Magnoliopsida</taxon>
        <taxon>eudicotyledons</taxon>
        <taxon>Gunneridae</taxon>
        <taxon>Pentapetalae</taxon>
        <taxon>rosids</taxon>
        <taxon>fabids</taxon>
        <taxon>Rosales</taxon>
        <taxon>Rhamnaceae</taxon>
        <taxon>Paliureae</taxon>
        <taxon>Ziziphus</taxon>
    </lineage>
</organism>
<gene>
    <name evidence="7" type="primary">LOC107429023</name>
</gene>
<evidence type="ECO:0000256" key="2">
    <source>
        <dbReference type="ARBA" id="ARBA00022676"/>
    </source>
</evidence>
<feature type="domain" description="Glycosyltransferase 61 catalytic" evidence="5">
    <location>
        <begin position="156"/>
        <end position="350"/>
    </location>
</feature>
<dbReference type="Proteomes" id="UP001652623">
    <property type="component" value="Chromosome 12"/>
</dbReference>
<keyword evidence="6" id="KW-1185">Reference proteome</keyword>
<name>A0ABM3I086_ZIZJJ</name>
<dbReference type="PANTHER" id="PTHR20961:SF86">
    <property type="entry name" value="GLYCOSYLTRANSFERASE FAMILY 61 PROTEIN"/>
    <property type="match status" value="1"/>
</dbReference>
<evidence type="ECO:0000259" key="5">
    <source>
        <dbReference type="Pfam" id="PF04577"/>
    </source>
</evidence>
<sequence>MKERQPRSLTVATCFGLLVAIFTLHIAFTSVTNSIAFQELKRWQQKLALALSPLQSKHTGVIQCDRSHKRYDLCSINGTTLLDPTSLTLYKLQPPNFRGPSIVLKTHPYPRKTDKGAMSKVKELTLTSSSPPTSRCGVTHSSPALVFSTGGYTTNFFHAFNEGIIPLFITVNSLFSNRNVTLVITDNRDWWVQKYAELLSQISIHPIINLDNDKEIHCFPSATIGLITHGTMTVNPNWLPKPKTLVDFRAFLSKAYTNGNKPKSSNYHKVRRPQMVLLSRKGSVGRVILNQNQVINAAEEVGFDVVVLKPLINSSLSDAFRLIDRSHVMLGVHGAAMTHSLFLRPKSVLIQVVPIGTEKEAYGKAKRFMGKED</sequence>
<dbReference type="Pfam" id="PF04577">
    <property type="entry name" value="Glyco_transf_61"/>
    <property type="match status" value="1"/>
</dbReference>
<dbReference type="InterPro" id="IPR007657">
    <property type="entry name" value="Glycosyltransferase_61"/>
</dbReference>
<keyword evidence="4" id="KW-0325">Glycoprotein</keyword>
<dbReference type="RefSeq" id="XP_048317957.1">
    <property type="nucleotide sequence ID" value="XM_048462000.2"/>
</dbReference>
<accession>A0ABM3I086</accession>
<keyword evidence="2" id="KW-0328">Glycosyltransferase</keyword>
<keyword evidence="3" id="KW-0808">Transferase</keyword>
<dbReference type="GeneID" id="107429023"/>
<dbReference type="PANTHER" id="PTHR20961">
    <property type="entry name" value="GLYCOSYLTRANSFERASE"/>
    <property type="match status" value="1"/>
</dbReference>
<reference evidence="7" key="1">
    <citation type="submission" date="2025-08" db="UniProtKB">
        <authorList>
            <consortium name="RefSeq"/>
        </authorList>
    </citation>
    <scope>IDENTIFICATION</scope>
    <source>
        <tissue evidence="7">Seedling</tissue>
    </source>
</reference>
<evidence type="ECO:0000313" key="7">
    <source>
        <dbReference type="RefSeq" id="XP_048317957.1"/>
    </source>
</evidence>
<protein>
    <submittedName>
        <fullName evidence="7">Xylan glycosyltransferase MUCI21</fullName>
    </submittedName>
</protein>
<evidence type="ECO:0000256" key="1">
    <source>
        <dbReference type="ARBA" id="ARBA00004323"/>
    </source>
</evidence>
<evidence type="ECO:0000256" key="3">
    <source>
        <dbReference type="ARBA" id="ARBA00022679"/>
    </source>
</evidence>
<evidence type="ECO:0000313" key="6">
    <source>
        <dbReference type="Proteomes" id="UP001652623"/>
    </source>
</evidence>
<evidence type="ECO:0000256" key="4">
    <source>
        <dbReference type="ARBA" id="ARBA00023180"/>
    </source>
</evidence>
<dbReference type="InterPro" id="IPR049625">
    <property type="entry name" value="Glyco_transf_61_cat"/>
</dbReference>